<dbReference type="SUPFAM" id="SSF52540">
    <property type="entry name" value="P-loop containing nucleoside triphosphate hydrolases"/>
    <property type="match status" value="2"/>
</dbReference>
<evidence type="ECO:0000313" key="6">
    <source>
        <dbReference type="EMBL" id="MBW1259412.1"/>
    </source>
</evidence>
<dbReference type="NCBIfam" id="TIGR02686">
    <property type="entry name" value="relax_trwC"/>
    <property type="match status" value="1"/>
</dbReference>
<dbReference type="RefSeq" id="WP_096011291.1">
    <property type="nucleotide sequence ID" value="NZ_CP193912.1"/>
</dbReference>
<feature type="domain" description="TraI 2B/2B-like" evidence="4">
    <location>
        <begin position="762"/>
        <end position="839"/>
    </location>
</feature>
<evidence type="ECO:0000256" key="1">
    <source>
        <dbReference type="SAM" id="MobiDB-lite"/>
    </source>
</evidence>
<name>A0ABS6VKN0_9GAMM</name>
<dbReference type="Pfam" id="PF22232">
    <property type="entry name" value="TraI_hel_assoc_N"/>
    <property type="match status" value="1"/>
</dbReference>
<feature type="compositionally biased region" description="Basic and acidic residues" evidence="1">
    <location>
        <begin position="285"/>
        <end position="294"/>
    </location>
</feature>
<evidence type="ECO:0000313" key="7">
    <source>
        <dbReference type="Proteomes" id="UP001197236"/>
    </source>
</evidence>
<comment type="caution">
    <text evidence="6">The sequence shown here is derived from an EMBL/GenBank/DDBJ whole genome shotgun (WGS) entry which is preliminary data.</text>
</comment>
<dbReference type="CDD" id="cd17933">
    <property type="entry name" value="DEXSc_RecD-like"/>
    <property type="match status" value="1"/>
</dbReference>
<dbReference type="InterPro" id="IPR014059">
    <property type="entry name" value="TraI/TrwC_relax"/>
</dbReference>
<protein>
    <submittedName>
        <fullName evidence="6">Conjugative relaxase</fullName>
    </submittedName>
</protein>
<keyword evidence="7" id="KW-1185">Reference proteome</keyword>
<feature type="domain" description="DNA helicase TraI type C-terminal" evidence="2">
    <location>
        <begin position="1555"/>
        <end position="1707"/>
    </location>
</feature>
<gene>
    <name evidence="6" type="ORF">KYI95_19765</name>
</gene>
<proteinExistence type="predicted"/>
<feature type="compositionally biased region" description="Basic and acidic residues" evidence="1">
    <location>
        <begin position="332"/>
        <end position="349"/>
    </location>
</feature>
<dbReference type="SUPFAM" id="SSF55464">
    <property type="entry name" value="Origin of replication-binding domain, RBD-like"/>
    <property type="match status" value="1"/>
</dbReference>
<evidence type="ECO:0000259" key="4">
    <source>
        <dbReference type="Pfam" id="PF18340"/>
    </source>
</evidence>
<reference evidence="6 7" key="1">
    <citation type="submission" date="2021-07" db="EMBL/GenBank/DDBJ databases">
        <title>A novel phosphonate cluster across the Pantoea species complex is important for pathogenicity in onion.</title>
        <authorList>
            <person name="Zhao M."/>
            <person name="Stice S."/>
            <person name="Shin G.Y."/>
            <person name="Coutinho T."/>
            <person name="Gitaitis R."/>
            <person name="Kvitko B."/>
            <person name="Dutta B."/>
        </authorList>
    </citation>
    <scope>NUCLEOTIDE SEQUENCE [LARGE SCALE GENOMIC DNA]</scope>
    <source>
        <strain evidence="6 7">BD 382</strain>
    </source>
</reference>
<feature type="domain" description="TraI helicase-associated ssDBD N-terminal" evidence="5">
    <location>
        <begin position="571"/>
        <end position="663"/>
    </location>
</feature>
<evidence type="ECO:0000259" key="5">
    <source>
        <dbReference type="Pfam" id="PF22232"/>
    </source>
</evidence>
<dbReference type="Pfam" id="PF08751">
    <property type="entry name" value="TrwC"/>
    <property type="match status" value="1"/>
</dbReference>
<feature type="region of interest" description="Disordered" evidence="1">
    <location>
        <begin position="260"/>
        <end position="409"/>
    </location>
</feature>
<sequence length="1955" mass="211342">MMTVAPVASAADAASYYSSKDNYYFLDDLESQWLGEGARELGLEGPVDLQTFTDVLHGKLPNGTELGKEVQGAHVHRPGHDLTFSAPKSISMLILAGGDKRLLEAHHEAVKEALGVIENLISVRSTRDGITRIEPTGKMVAALFTHDTSRNLDPQIHTHAVVVNATEHEGKWKALSTDYIHGTGFIETIYKHQVKFGQIYRSSLKGKTEALGYETELTGGPHGLWEVKGFTETVLEEFSSRHREIHGSVGEDASLKSRDVAALDTRQRKQSLDRYGENDTLPAKSQEEVTRHGPDGVTPERVGKAKDGEQQPVSGQAEMAIGKSAENTVKPRASDATEKHPDVQQKADPDSVSAGKPAPEPEQTGTTVKTVTAAPDRAEPVDTGQVLRDISSPGNEPIVKPETERGRSRLQARWQRQMDDLGFDIKQVVSDARAREVVLSGPEAPLRTDATEAVREAISVLSDSQTRFTYGDLLVTAFSAGQHEEKIPDLKRALDKVISSGELVPLDADKGVFTSRIHLLDELSLQSVAGSAARENVVASFRAPKEPVPARFEKAMLAPVAILNAPSSALRQRETAEQLVTTSRAHGRDVMVMAASAERALSLGKSTILKDSLMQRSRILGNGFSLAPQSTLVVDGAEKLSLKEMLVLTGEALEKNAQLLFLDGAGRTAATSALSVLEQSGVPRLSLSEPSPGLAARVISIADKRDRYQALATRYAELSGPEMTLSATVAGEREQQQLNGLIRSALKDAGKLGQEEVSVEARIPVFTTAKTRRLVNTYRPGQVLEDRSDKNETRHYVIDRVHEDTRQLSLIDTDGVVSIQDIRTLTGDWRLFDRETLPVSAGEKLFAVTGDKEAGLKARDRLTVESVSEGQITVLRDGQKKPVTLESGRALYLTHAYVAAPGSLDNDRGVVLASLNGRDLTANMMNTLARSGNEAEIFTGEPQARAEDRIERMRSVRTPLSLVREVSGKDDATEAVTALKSAVQTDLQKAFTRAVAQMRDVAFTEVALLKEAMSFVPDTPGLQQMLRQQVADKALIRVSVDGESRYVARATWEMEKAIVAEIAAGKNAVPPLMEAVPASLTAGLTGGQGEATHLILGSKDRFIAIQGYAGTGKTTQFRAVTSALDTLPEHARPQVIGLAPTHRAVKEMRSVGIEAQTLKSFIVDWQKRTAEGESVRFENSLFLIDESSMLGNQDTAAAYQAISSGGGRAVSVGDVAQFTSPESGAPFRLVQERSPIDVAVMKEIVRQRDENLKSAVYSAIENKGAAAIEKIMQVLPSVVPRSEQVVLPARSVVETQAPVEAIVADWTGRTPAAREKTLIIAQLNEDRRAINQGIHDRLTELKELGEKAVTVPVLSRITGGRHDFNRTSAWSSGQVVKVNDSYLSVTAVDSGINRIVLRDEGGRTHFYSPAELNVTEIEVFERQHIELRVGDSVRMNKTQKAAGHAAHEQYRVQALRDNGEVVLKNAAGEKVIEPGTVTADQHLDYAWAVTGYGAQGASADFVIALEGTEGARQRMSGMRAFYISLSRAVDHVQIYTDGLSDWLNTLQNRDREPETAHDALDPQPERAQARLVWGMGKSLSKTAIGRTFLREQGLKHNPVTARIIPPTRKYPAPHLALPVFDGNGKTAGVSLYPLQPDKGLKVSGTGRDLFTDGAQAAVFQKSRNGQTLIVTSLVQGMEAARSHPETGVVLQTGRKTPSAQLLKVAGGHPERSSRPDAALVSLVRAELQDIFKNLPADGPVRDDTASLRAALAALDKAFPASLVRPAEDRAEKKALADLQSLAKQISAEATAKALARIPEAEAGEKGAISAALLERVAEAVRLQIPALPGEKEPDYAGLVRQAASAMPAQDGNKAGIVRAVISALAGGGLPSDIRIAAGETGAGNIPAAVIRKVTEEHDRSVQPSQRMPDGLTERSVASAAREMERQNLLNLPAEPRGRERIEPVPEMTRNIQKER</sequence>
<evidence type="ECO:0000259" key="2">
    <source>
        <dbReference type="Pfam" id="PF07057"/>
    </source>
</evidence>
<feature type="domain" description="TrwC relaxase" evidence="3">
    <location>
        <begin position="10"/>
        <end position="271"/>
    </location>
</feature>
<dbReference type="InterPro" id="IPR009767">
    <property type="entry name" value="DNA_helicase_TraI_C"/>
</dbReference>
<dbReference type="EMBL" id="JAHVXZ010000016">
    <property type="protein sequence ID" value="MBW1259412.1"/>
    <property type="molecule type" value="Genomic_DNA"/>
</dbReference>
<dbReference type="Pfam" id="PF07057">
    <property type="entry name" value="TraI_C"/>
    <property type="match status" value="1"/>
</dbReference>
<dbReference type="InterPro" id="IPR040668">
    <property type="entry name" value="TraI_2B"/>
</dbReference>
<feature type="compositionally biased region" description="Basic and acidic residues" evidence="1">
    <location>
        <begin position="260"/>
        <end position="277"/>
    </location>
</feature>
<dbReference type="Pfam" id="PF18340">
    <property type="entry name" value="TraI_2B"/>
    <property type="match status" value="1"/>
</dbReference>
<evidence type="ECO:0000259" key="3">
    <source>
        <dbReference type="Pfam" id="PF08751"/>
    </source>
</evidence>
<dbReference type="InterPro" id="IPR054558">
    <property type="entry name" value="TraI_hel_assoc_DBD_N"/>
</dbReference>
<accession>A0ABS6VKN0</accession>
<organism evidence="6 7">
    <name type="scientific">Pantoea allii</name>
    <dbReference type="NCBI Taxonomy" id="574096"/>
    <lineage>
        <taxon>Bacteria</taxon>
        <taxon>Pseudomonadati</taxon>
        <taxon>Pseudomonadota</taxon>
        <taxon>Gammaproteobacteria</taxon>
        <taxon>Enterobacterales</taxon>
        <taxon>Erwiniaceae</taxon>
        <taxon>Pantoea</taxon>
    </lineage>
</organism>
<dbReference type="Pfam" id="PF13604">
    <property type="entry name" value="AAA_30"/>
    <property type="match status" value="1"/>
</dbReference>
<dbReference type="NCBIfam" id="NF041492">
    <property type="entry name" value="MobF"/>
    <property type="match status" value="1"/>
</dbReference>
<dbReference type="Proteomes" id="UP001197236">
    <property type="component" value="Unassembled WGS sequence"/>
</dbReference>
<dbReference type="InterPro" id="IPR014862">
    <property type="entry name" value="TrwC"/>
</dbReference>
<feature type="region of interest" description="Disordered" evidence="1">
    <location>
        <begin position="1897"/>
        <end position="1955"/>
    </location>
</feature>
<dbReference type="InterPro" id="IPR027417">
    <property type="entry name" value="P-loop_NTPase"/>
</dbReference>
<dbReference type="Gene3D" id="3.40.50.300">
    <property type="entry name" value="P-loop containing nucleotide triphosphate hydrolases"/>
    <property type="match status" value="1"/>
</dbReference>